<organism evidence="2">
    <name type="scientific">Sesamum latifolium</name>
    <dbReference type="NCBI Taxonomy" id="2727402"/>
    <lineage>
        <taxon>Eukaryota</taxon>
        <taxon>Viridiplantae</taxon>
        <taxon>Streptophyta</taxon>
        <taxon>Embryophyta</taxon>
        <taxon>Tracheophyta</taxon>
        <taxon>Spermatophyta</taxon>
        <taxon>Magnoliopsida</taxon>
        <taxon>eudicotyledons</taxon>
        <taxon>Gunneridae</taxon>
        <taxon>Pentapetalae</taxon>
        <taxon>asterids</taxon>
        <taxon>lamiids</taxon>
        <taxon>Lamiales</taxon>
        <taxon>Pedaliaceae</taxon>
        <taxon>Sesamum</taxon>
    </lineage>
</organism>
<reference evidence="2" key="1">
    <citation type="submission" date="2020-06" db="EMBL/GenBank/DDBJ databases">
        <authorList>
            <person name="Li T."/>
            <person name="Hu X."/>
            <person name="Zhang T."/>
            <person name="Song X."/>
            <person name="Zhang H."/>
            <person name="Dai N."/>
            <person name="Sheng W."/>
            <person name="Hou X."/>
            <person name="Wei L."/>
        </authorList>
    </citation>
    <scope>NUCLEOTIDE SEQUENCE</scope>
    <source>
        <strain evidence="2">KEN1</strain>
        <tissue evidence="2">Leaf</tissue>
    </source>
</reference>
<sequence>MWDNKFEDKMSSDDGDDQSVGDDSDFSERLVDSEFEVSDDDMLFDSHVDPKVEWM</sequence>
<name>A0AAW2VZ61_9LAMI</name>
<reference evidence="2" key="2">
    <citation type="journal article" date="2024" name="Plant">
        <title>Genomic evolution and insights into agronomic trait innovations of Sesamum species.</title>
        <authorList>
            <person name="Miao H."/>
            <person name="Wang L."/>
            <person name="Qu L."/>
            <person name="Liu H."/>
            <person name="Sun Y."/>
            <person name="Le M."/>
            <person name="Wang Q."/>
            <person name="Wei S."/>
            <person name="Zheng Y."/>
            <person name="Lin W."/>
            <person name="Duan Y."/>
            <person name="Cao H."/>
            <person name="Xiong S."/>
            <person name="Wang X."/>
            <person name="Wei L."/>
            <person name="Li C."/>
            <person name="Ma Q."/>
            <person name="Ju M."/>
            <person name="Zhao R."/>
            <person name="Li G."/>
            <person name="Mu C."/>
            <person name="Tian Q."/>
            <person name="Mei H."/>
            <person name="Zhang T."/>
            <person name="Gao T."/>
            <person name="Zhang H."/>
        </authorList>
    </citation>
    <scope>NUCLEOTIDE SEQUENCE</scope>
    <source>
        <strain evidence="2">KEN1</strain>
    </source>
</reference>
<evidence type="ECO:0000256" key="1">
    <source>
        <dbReference type="SAM" id="MobiDB-lite"/>
    </source>
</evidence>
<gene>
    <name evidence="2" type="ORF">Slati_2774600</name>
</gene>
<feature type="compositionally biased region" description="Basic and acidic residues" evidence="1">
    <location>
        <begin position="1"/>
        <end position="12"/>
    </location>
</feature>
<dbReference type="EMBL" id="JACGWN010000009">
    <property type="protein sequence ID" value="KAL0434403.1"/>
    <property type="molecule type" value="Genomic_DNA"/>
</dbReference>
<comment type="caution">
    <text evidence="2">The sequence shown here is derived from an EMBL/GenBank/DDBJ whole genome shotgun (WGS) entry which is preliminary data.</text>
</comment>
<feature type="region of interest" description="Disordered" evidence="1">
    <location>
        <begin position="1"/>
        <end position="30"/>
    </location>
</feature>
<proteinExistence type="predicted"/>
<accession>A0AAW2VZ61</accession>
<dbReference type="AlphaFoldDB" id="A0AAW2VZ61"/>
<protein>
    <submittedName>
        <fullName evidence="2">Uncharacterized protein</fullName>
    </submittedName>
</protein>
<feature type="compositionally biased region" description="Acidic residues" evidence="1">
    <location>
        <begin position="13"/>
        <end position="25"/>
    </location>
</feature>
<evidence type="ECO:0000313" key="2">
    <source>
        <dbReference type="EMBL" id="KAL0434403.1"/>
    </source>
</evidence>